<protein>
    <recommendedName>
        <fullName evidence="1">BHLH domain-containing protein</fullName>
    </recommendedName>
</protein>
<dbReference type="Gene3D" id="4.10.280.10">
    <property type="entry name" value="Helix-loop-helix DNA-binding domain"/>
    <property type="match status" value="1"/>
</dbReference>
<dbReference type="InterPro" id="IPR011598">
    <property type="entry name" value="bHLH_dom"/>
</dbReference>
<dbReference type="GO" id="GO:0046983">
    <property type="term" value="F:protein dimerization activity"/>
    <property type="evidence" value="ECO:0007669"/>
    <property type="project" value="InterPro"/>
</dbReference>
<comment type="caution">
    <text evidence="2">The sequence shown here is derived from an EMBL/GenBank/DDBJ whole genome shotgun (WGS) entry which is preliminary data.</text>
</comment>
<name>A0A9P7CFD6_RHIOR</name>
<evidence type="ECO:0000259" key="1">
    <source>
        <dbReference type="PROSITE" id="PS50888"/>
    </source>
</evidence>
<proteinExistence type="predicted"/>
<dbReference type="PROSITE" id="PS50888">
    <property type="entry name" value="BHLH"/>
    <property type="match status" value="1"/>
</dbReference>
<dbReference type="InterPro" id="IPR036638">
    <property type="entry name" value="HLH_DNA-bd_sf"/>
</dbReference>
<sequence>MLSNTVLSDSFEPYIQQDLQSESIASCNKSVADYFSFNGYTKQPNIISSQFLETNDAVFHQYIDFLATPNQIDEGNKNDEKDLEVRDFVTLSSCGTKNAQTMEMSWDNCFTSLSSPALHINSPEIDNRYIDLSTQQLILPGAEQFSQRFIQTTNKSQHCPELKAVSFQEMAYPSPPQLFTSKIEIDSKGLGNTPIDFNNNMQLYPKGFQQETVQPIKTELLMKNGSTVLPFNEISDPQIKRNHQSSISMSVPLTPSQPIINKKRKLLAAKTDMIFSPKHTSSSCSSAPLASHLLPSQAGIISQPIVDRRRSAHKVAEQRRRDALKQNFDALREEIVDVLLAQAVQKGKLETKNRDLIRREKEKEVKAMSKILIVEQSYKRIVQLKAEAYAKDEKIKRMQIELDSLKQKISTL</sequence>
<dbReference type="SUPFAM" id="SSF47459">
    <property type="entry name" value="HLH, helix-loop-helix DNA-binding domain"/>
    <property type="match status" value="1"/>
</dbReference>
<evidence type="ECO:0000313" key="2">
    <source>
        <dbReference type="EMBL" id="KAG1551609.1"/>
    </source>
</evidence>
<gene>
    <name evidence="2" type="ORF">G6F51_001732</name>
</gene>
<accession>A0A9P7CFD6</accession>
<evidence type="ECO:0000313" key="3">
    <source>
        <dbReference type="Proteomes" id="UP000717996"/>
    </source>
</evidence>
<dbReference type="Pfam" id="PF00010">
    <property type="entry name" value="HLH"/>
    <property type="match status" value="1"/>
</dbReference>
<reference evidence="2" key="1">
    <citation type="journal article" date="2020" name="Microb. Genom.">
        <title>Genetic diversity of clinical and environmental Mucorales isolates obtained from an investigation of mucormycosis cases among solid organ transplant recipients.</title>
        <authorList>
            <person name="Nguyen M.H."/>
            <person name="Kaul D."/>
            <person name="Muto C."/>
            <person name="Cheng S.J."/>
            <person name="Richter R.A."/>
            <person name="Bruno V.M."/>
            <person name="Liu G."/>
            <person name="Beyhan S."/>
            <person name="Sundermann A.J."/>
            <person name="Mounaud S."/>
            <person name="Pasculle A.W."/>
            <person name="Nierman W.C."/>
            <person name="Driscoll E."/>
            <person name="Cumbie R."/>
            <person name="Clancy C.J."/>
            <person name="Dupont C.L."/>
        </authorList>
    </citation>
    <scope>NUCLEOTIDE SEQUENCE</scope>
    <source>
        <strain evidence="2">GL16</strain>
    </source>
</reference>
<feature type="domain" description="BHLH" evidence="1">
    <location>
        <begin position="308"/>
        <end position="384"/>
    </location>
</feature>
<dbReference type="Proteomes" id="UP000717996">
    <property type="component" value="Unassembled WGS sequence"/>
</dbReference>
<dbReference type="OrthoDB" id="5344169at2759"/>
<dbReference type="EMBL" id="JAANIT010000136">
    <property type="protein sequence ID" value="KAG1551609.1"/>
    <property type="molecule type" value="Genomic_DNA"/>
</dbReference>
<dbReference type="AlphaFoldDB" id="A0A9P7CFD6"/>
<organism evidence="2 3">
    <name type="scientific">Rhizopus oryzae</name>
    <name type="common">Mucormycosis agent</name>
    <name type="synonym">Rhizopus arrhizus var. delemar</name>
    <dbReference type="NCBI Taxonomy" id="64495"/>
    <lineage>
        <taxon>Eukaryota</taxon>
        <taxon>Fungi</taxon>
        <taxon>Fungi incertae sedis</taxon>
        <taxon>Mucoromycota</taxon>
        <taxon>Mucoromycotina</taxon>
        <taxon>Mucoromycetes</taxon>
        <taxon>Mucorales</taxon>
        <taxon>Mucorineae</taxon>
        <taxon>Rhizopodaceae</taxon>
        <taxon>Rhizopus</taxon>
    </lineage>
</organism>